<comment type="caution">
    <text evidence="3">The sequence shown here is derived from an EMBL/GenBank/DDBJ whole genome shotgun (WGS) entry which is preliminary data.</text>
</comment>
<dbReference type="EMBL" id="MIQH01000475">
    <property type="protein sequence ID" value="OIR24906.1"/>
    <property type="molecule type" value="Genomic_DNA"/>
</dbReference>
<dbReference type="InterPro" id="IPR011761">
    <property type="entry name" value="ATP-grasp"/>
</dbReference>
<dbReference type="OrthoDB" id="9775266at2"/>
<sequence>MTKLWLHRFLSRFFLSGCSDYNPLEVRRACRSKSQARTAFAQNNLPYAQGSTFVNPISALKFAKKHAFPLVVKPNVGGFSRGAYFPINNNTALLKASIGVKKWWPVSIIEQYLLGKNYRVVMTKLGVMSILRRYPPFVIGNSTSDISQLIDDENLIRKQMDLLPIVHPIPKNSAIKRHLKQQKMCLSSVPVAGQKVYLHHKIALKLGSSVEIIDKKVLTKQNKQDLEKILTFFDANILGIDVICEQGIEVDFNAQACIFLELNSRPFLKMHDKPRYGEQEDLSDFYQQLNKIKVTDNEKY</sequence>
<dbReference type="GO" id="GO:0005524">
    <property type="term" value="F:ATP binding"/>
    <property type="evidence" value="ECO:0007669"/>
    <property type="project" value="UniProtKB-UniRule"/>
</dbReference>
<feature type="domain" description="ATP-grasp" evidence="2">
    <location>
        <begin position="37"/>
        <end position="294"/>
    </location>
</feature>
<dbReference type="GO" id="GO:0046872">
    <property type="term" value="F:metal ion binding"/>
    <property type="evidence" value="ECO:0007669"/>
    <property type="project" value="InterPro"/>
</dbReference>
<dbReference type="PROSITE" id="PS50975">
    <property type="entry name" value="ATP_GRASP"/>
    <property type="match status" value="1"/>
</dbReference>
<evidence type="ECO:0000313" key="4">
    <source>
        <dbReference type="Proteomes" id="UP000182798"/>
    </source>
</evidence>
<evidence type="ECO:0000313" key="3">
    <source>
        <dbReference type="EMBL" id="OIR24906.1"/>
    </source>
</evidence>
<evidence type="ECO:0000259" key="2">
    <source>
        <dbReference type="PROSITE" id="PS50975"/>
    </source>
</evidence>
<name>A0A1J5TVX0_9GAMM</name>
<reference evidence="4" key="1">
    <citation type="submission" date="2016-09" db="EMBL/GenBank/DDBJ databases">
        <title>Genome Sequence of Bathymodiolus thermophilus sulfur-oxidizing gill endosymbiont.</title>
        <authorList>
            <person name="Ponnudurai R."/>
            <person name="Kleiner M."/>
            <person name="Sayavedra L."/>
            <person name="Thuermer A."/>
            <person name="Felbeck H."/>
            <person name="Schlueter R."/>
            <person name="Schweder T."/>
            <person name="Markert S."/>
        </authorList>
    </citation>
    <scope>NUCLEOTIDE SEQUENCE [LARGE SCALE GENOMIC DNA]</scope>
    <source>
        <strain evidence="4">BAT/CrabSpa'14</strain>
    </source>
</reference>
<dbReference type="RefSeq" id="WP_071564038.1">
    <property type="nucleotide sequence ID" value="NZ_MIQH01000475.1"/>
</dbReference>
<proteinExistence type="predicted"/>
<dbReference type="Gene3D" id="3.30.470.20">
    <property type="entry name" value="ATP-grasp fold, B domain"/>
    <property type="match status" value="1"/>
</dbReference>
<keyword evidence="1" id="KW-0067">ATP-binding</keyword>
<dbReference type="Proteomes" id="UP000182798">
    <property type="component" value="Unassembled WGS sequence"/>
</dbReference>
<organism evidence="3 4">
    <name type="scientific">Bathymodiolus thermophilus thioautotrophic gill symbiont</name>
    <dbReference type="NCBI Taxonomy" id="2360"/>
    <lineage>
        <taxon>Bacteria</taxon>
        <taxon>Pseudomonadati</taxon>
        <taxon>Pseudomonadota</taxon>
        <taxon>Gammaproteobacteria</taxon>
        <taxon>sulfur-oxidizing symbionts</taxon>
    </lineage>
</organism>
<protein>
    <submittedName>
        <fullName evidence="3">Cyanophycin synthetase</fullName>
    </submittedName>
</protein>
<evidence type="ECO:0000256" key="1">
    <source>
        <dbReference type="PROSITE-ProRule" id="PRU00409"/>
    </source>
</evidence>
<accession>A0A1J5TVX0</accession>
<keyword evidence="1" id="KW-0547">Nucleotide-binding</keyword>
<dbReference type="AlphaFoldDB" id="A0A1J5TVX0"/>
<gene>
    <name evidence="3" type="ORF">BGC33_12085</name>
</gene>
<dbReference type="SUPFAM" id="SSF56059">
    <property type="entry name" value="Glutathione synthetase ATP-binding domain-like"/>
    <property type="match status" value="1"/>
</dbReference>